<keyword evidence="1" id="KW-0472">Membrane</keyword>
<protein>
    <recommendedName>
        <fullName evidence="4">Rod shape-determining protein MreD</fullName>
    </recommendedName>
</protein>
<name>A0AAX4HP06_9BACT</name>
<evidence type="ECO:0000313" key="2">
    <source>
        <dbReference type="EMBL" id="WPU64905.1"/>
    </source>
</evidence>
<feature type="transmembrane region" description="Helical" evidence="1">
    <location>
        <begin position="101"/>
        <end position="127"/>
    </location>
</feature>
<dbReference type="KEGG" id="psti:SOO65_19605"/>
<feature type="transmembrane region" description="Helical" evidence="1">
    <location>
        <begin position="12"/>
        <end position="34"/>
    </location>
</feature>
<dbReference type="EMBL" id="CP139487">
    <property type="protein sequence ID" value="WPU64905.1"/>
    <property type="molecule type" value="Genomic_DNA"/>
</dbReference>
<dbReference type="RefSeq" id="WP_321394600.1">
    <property type="nucleotide sequence ID" value="NZ_CP139487.1"/>
</dbReference>
<evidence type="ECO:0000256" key="1">
    <source>
        <dbReference type="SAM" id="Phobius"/>
    </source>
</evidence>
<dbReference type="AlphaFoldDB" id="A0AAX4HP06"/>
<evidence type="ECO:0008006" key="4">
    <source>
        <dbReference type="Google" id="ProtNLM"/>
    </source>
</evidence>
<keyword evidence="1" id="KW-1133">Transmembrane helix</keyword>
<feature type="transmembrane region" description="Helical" evidence="1">
    <location>
        <begin position="75"/>
        <end position="95"/>
    </location>
</feature>
<feature type="transmembrane region" description="Helical" evidence="1">
    <location>
        <begin position="139"/>
        <end position="161"/>
    </location>
</feature>
<accession>A0AAX4HP06</accession>
<dbReference type="Proteomes" id="UP001324634">
    <property type="component" value="Chromosome"/>
</dbReference>
<reference evidence="2 3" key="1">
    <citation type="submission" date="2023-11" db="EMBL/GenBank/DDBJ databases">
        <title>Peredibacter starrii A3.12.</title>
        <authorList>
            <person name="Mitchell R.J."/>
        </authorList>
    </citation>
    <scope>NUCLEOTIDE SEQUENCE [LARGE SCALE GENOMIC DNA]</scope>
    <source>
        <strain evidence="2 3">A3.12</strain>
    </source>
</reference>
<keyword evidence="1" id="KW-0812">Transmembrane</keyword>
<keyword evidence="3" id="KW-1185">Reference proteome</keyword>
<evidence type="ECO:0000313" key="3">
    <source>
        <dbReference type="Proteomes" id="UP001324634"/>
    </source>
</evidence>
<feature type="transmembrane region" description="Helical" evidence="1">
    <location>
        <begin position="40"/>
        <end position="63"/>
    </location>
</feature>
<organism evidence="2 3">
    <name type="scientific">Peredibacter starrii</name>
    <dbReference type="NCBI Taxonomy" id="28202"/>
    <lineage>
        <taxon>Bacteria</taxon>
        <taxon>Pseudomonadati</taxon>
        <taxon>Bdellovibrionota</taxon>
        <taxon>Bacteriovoracia</taxon>
        <taxon>Bacteriovoracales</taxon>
        <taxon>Bacteriovoracaceae</taxon>
        <taxon>Peredibacter</taxon>
    </lineage>
</organism>
<gene>
    <name evidence="2" type="ORF">SOO65_19605</name>
</gene>
<proteinExistence type="predicted"/>
<sequence>MRMSISQLIISFAISVAMLIGFEIVTSTILPALGWTEYRLTFNVLFILFLAIRLNSPAVPWMIMGLQMVHSIFSIEGWALGTLAGLIVMMSANYLKELLHLTNAVMTMVTVQFFQFVWYLTVTLIICLKISNFDKFGMILWSFIPGSILLSLISPILFWVLEQVWRVPSDRGPAGVEI</sequence>